<evidence type="ECO:0000313" key="3">
    <source>
        <dbReference type="Proteomes" id="UP000784294"/>
    </source>
</evidence>
<sequence>MNTNSGARTEVKSITMEQPTMPNKNNERKPTAKPNHLHSISGLAATGPSYMEHLQTFPFCQIPDPPLNAYKPATQNMIIKSHPNPVIVSSETVKNLELPSSTKLYVNTQGPINAKAELDNCFREKQCLCKHDVNWTLANKKQEVECFGETMKVRGKLDPKELEFPLKVNKKKEEHLKGITRSLVGMQERVYKALPKKLNR</sequence>
<gene>
    <name evidence="2" type="ORF">PXEA_LOCUS8265</name>
</gene>
<dbReference type="EMBL" id="CAAALY010022458">
    <property type="protein sequence ID" value="VEL14825.1"/>
    <property type="molecule type" value="Genomic_DNA"/>
</dbReference>
<evidence type="ECO:0000313" key="2">
    <source>
        <dbReference type="EMBL" id="VEL14825.1"/>
    </source>
</evidence>
<name>A0A448WLP8_9PLAT</name>
<evidence type="ECO:0000256" key="1">
    <source>
        <dbReference type="SAM" id="MobiDB-lite"/>
    </source>
</evidence>
<proteinExistence type="predicted"/>
<keyword evidence="3" id="KW-1185">Reference proteome</keyword>
<protein>
    <submittedName>
        <fullName evidence="2">Uncharacterized protein</fullName>
    </submittedName>
</protein>
<reference evidence="2" key="1">
    <citation type="submission" date="2018-11" db="EMBL/GenBank/DDBJ databases">
        <authorList>
            <consortium name="Pathogen Informatics"/>
        </authorList>
    </citation>
    <scope>NUCLEOTIDE SEQUENCE</scope>
</reference>
<dbReference type="Proteomes" id="UP000784294">
    <property type="component" value="Unassembled WGS sequence"/>
</dbReference>
<feature type="compositionally biased region" description="Polar residues" evidence="1">
    <location>
        <begin position="15"/>
        <end position="24"/>
    </location>
</feature>
<comment type="caution">
    <text evidence="2">The sequence shown here is derived from an EMBL/GenBank/DDBJ whole genome shotgun (WGS) entry which is preliminary data.</text>
</comment>
<feature type="region of interest" description="Disordered" evidence="1">
    <location>
        <begin position="1"/>
        <end position="43"/>
    </location>
</feature>
<accession>A0A448WLP8</accession>
<dbReference type="AlphaFoldDB" id="A0A448WLP8"/>
<organism evidence="2 3">
    <name type="scientific">Protopolystoma xenopodis</name>
    <dbReference type="NCBI Taxonomy" id="117903"/>
    <lineage>
        <taxon>Eukaryota</taxon>
        <taxon>Metazoa</taxon>
        <taxon>Spiralia</taxon>
        <taxon>Lophotrochozoa</taxon>
        <taxon>Platyhelminthes</taxon>
        <taxon>Monogenea</taxon>
        <taxon>Polyopisthocotylea</taxon>
        <taxon>Polystomatidea</taxon>
        <taxon>Polystomatidae</taxon>
        <taxon>Protopolystoma</taxon>
    </lineage>
</organism>